<keyword evidence="1" id="KW-0812">Transmembrane</keyword>
<reference evidence="3 4" key="1">
    <citation type="submission" date="2021-01" db="EMBL/GenBank/DDBJ databases">
        <title>Whole genome shotgun sequence of Actinoplanes palleronii NBRC 14916.</title>
        <authorList>
            <person name="Komaki H."/>
            <person name="Tamura T."/>
        </authorList>
    </citation>
    <scope>NUCLEOTIDE SEQUENCE [LARGE SCALE GENOMIC DNA]</scope>
    <source>
        <strain evidence="3 4">NBRC 14916</strain>
    </source>
</reference>
<evidence type="ECO:0000313" key="4">
    <source>
        <dbReference type="Proteomes" id="UP000624709"/>
    </source>
</evidence>
<evidence type="ECO:0008006" key="5">
    <source>
        <dbReference type="Google" id="ProtNLM"/>
    </source>
</evidence>
<keyword evidence="4" id="KW-1185">Reference proteome</keyword>
<dbReference type="Proteomes" id="UP000624709">
    <property type="component" value="Unassembled WGS sequence"/>
</dbReference>
<evidence type="ECO:0000256" key="2">
    <source>
        <dbReference type="SAM" id="SignalP"/>
    </source>
</evidence>
<feature type="transmembrane region" description="Helical" evidence="1">
    <location>
        <begin position="84"/>
        <end position="106"/>
    </location>
</feature>
<dbReference type="InterPro" id="IPR043993">
    <property type="entry name" value="T4SS_pilin"/>
</dbReference>
<dbReference type="EMBL" id="BOMS01000163">
    <property type="protein sequence ID" value="GIE73060.1"/>
    <property type="molecule type" value="Genomic_DNA"/>
</dbReference>
<proteinExistence type="predicted"/>
<dbReference type="Pfam" id="PF18895">
    <property type="entry name" value="T4SS_pilin"/>
    <property type="match status" value="1"/>
</dbReference>
<name>A0ABQ4BS93_9ACTN</name>
<protein>
    <recommendedName>
        <fullName evidence="5">TrbC/VIRB2 family protein</fullName>
    </recommendedName>
</protein>
<feature type="transmembrane region" description="Helical" evidence="1">
    <location>
        <begin position="52"/>
        <end position="72"/>
    </location>
</feature>
<sequence length="113" mass="11921">MLSRPIGRLALAATAVLLLLIVAEPARAAQETVLAVYTLPRIITNIRNWVIGIAAANATLFLSIAGIRYMLANGDVGEVERAKTAFRCALLGYAIALLAPVFMSVLKSLIGAS</sequence>
<keyword evidence="2" id="KW-0732">Signal</keyword>
<feature type="chain" id="PRO_5045550869" description="TrbC/VIRB2 family protein" evidence="2">
    <location>
        <begin position="29"/>
        <end position="113"/>
    </location>
</feature>
<gene>
    <name evidence="3" type="ORF">Apa02nite_091680</name>
</gene>
<dbReference type="RefSeq" id="WP_239165031.1">
    <property type="nucleotide sequence ID" value="NZ_BAAATY010000057.1"/>
</dbReference>
<accession>A0ABQ4BS93</accession>
<evidence type="ECO:0000313" key="3">
    <source>
        <dbReference type="EMBL" id="GIE73060.1"/>
    </source>
</evidence>
<feature type="signal peptide" evidence="2">
    <location>
        <begin position="1"/>
        <end position="28"/>
    </location>
</feature>
<keyword evidence="1" id="KW-0472">Membrane</keyword>
<evidence type="ECO:0000256" key="1">
    <source>
        <dbReference type="SAM" id="Phobius"/>
    </source>
</evidence>
<organism evidence="3 4">
    <name type="scientific">Actinoplanes palleronii</name>
    <dbReference type="NCBI Taxonomy" id="113570"/>
    <lineage>
        <taxon>Bacteria</taxon>
        <taxon>Bacillati</taxon>
        <taxon>Actinomycetota</taxon>
        <taxon>Actinomycetes</taxon>
        <taxon>Micromonosporales</taxon>
        <taxon>Micromonosporaceae</taxon>
        <taxon>Actinoplanes</taxon>
    </lineage>
</organism>
<comment type="caution">
    <text evidence="3">The sequence shown here is derived from an EMBL/GenBank/DDBJ whole genome shotgun (WGS) entry which is preliminary data.</text>
</comment>
<keyword evidence="1" id="KW-1133">Transmembrane helix</keyword>